<feature type="domain" description="HhH-GPD" evidence="15">
    <location>
        <begin position="41"/>
        <end position="192"/>
    </location>
</feature>
<evidence type="ECO:0000256" key="7">
    <source>
        <dbReference type="ARBA" id="ARBA00022723"/>
    </source>
</evidence>
<dbReference type="InterPro" id="IPR000445">
    <property type="entry name" value="HhH_motif"/>
</dbReference>
<evidence type="ECO:0000313" key="17">
    <source>
        <dbReference type="Proteomes" id="UP000243900"/>
    </source>
</evidence>
<dbReference type="CDD" id="cd00056">
    <property type="entry name" value="ENDO3c"/>
    <property type="match status" value="1"/>
</dbReference>
<dbReference type="InterPro" id="IPR015797">
    <property type="entry name" value="NUDIX_hydrolase-like_dom_sf"/>
</dbReference>
<evidence type="ECO:0000256" key="6">
    <source>
        <dbReference type="ARBA" id="ARBA00022485"/>
    </source>
</evidence>
<dbReference type="Gene3D" id="3.90.79.10">
    <property type="entry name" value="Nucleoside Triphosphate Pyrophosphohydrolase"/>
    <property type="match status" value="1"/>
</dbReference>
<dbReference type="InterPro" id="IPR003651">
    <property type="entry name" value="Endonuclease3_FeS-loop_motif"/>
</dbReference>
<keyword evidence="7" id="KW-0479">Metal-binding</keyword>
<dbReference type="InterPro" id="IPR004035">
    <property type="entry name" value="Endouclease-III_FeS-bd_BS"/>
</dbReference>
<dbReference type="Pfam" id="PF10576">
    <property type="entry name" value="EndIII_4Fe-2S"/>
    <property type="match status" value="1"/>
</dbReference>
<evidence type="ECO:0000256" key="4">
    <source>
        <dbReference type="ARBA" id="ARBA00012045"/>
    </source>
</evidence>
<protein>
    <recommendedName>
        <fullName evidence="5 14">Adenine DNA glycosylase</fullName>
        <ecNumber evidence="4 14">3.2.2.31</ecNumber>
    </recommendedName>
</protein>
<keyword evidence="11" id="KW-0411">Iron-sulfur</keyword>
<dbReference type="GO" id="GO:0035485">
    <property type="term" value="F:adenine/guanine mispair binding"/>
    <property type="evidence" value="ECO:0007669"/>
    <property type="project" value="TreeGrafter"/>
</dbReference>
<evidence type="ECO:0000256" key="13">
    <source>
        <dbReference type="ARBA" id="ARBA00023295"/>
    </source>
</evidence>
<dbReference type="PROSITE" id="PS01155">
    <property type="entry name" value="ENDONUCLEASE_III_2"/>
    <property type="match status" value="1"/>
</dbReference>
<dbReference type="InterPro" id="IPR011257">
    <property type="entry name" value="DNA_glycosylase"/>
</dbReference>
<dbReference type="PANTHER" id="PTHR42944">
    <property type="entry name" value="ADENINE DNA GLYCOSYLASE"/>
    <property type="match status" value="1"/>
</dbReference>
<dbReference type="AlphaFoldDB" id="A0A2P6ASQ6"/>
<comment type="cofactor">
    <cofactor evidence="14">
        <name>[4Fe-4S] cluster</name>
        <dbReference type="ChEBI" id="CHEBI:49883"/>
    </cofactor>
    <text evidence="14">Binds 1 [4Fe-4S] cluster.</text>
</comment>
<evidence type="ECO:0000256" key="9">
    <source>
        <dbReference type="ARBA" id="ARBA00022801"/>
    </source>
</evidence>
<dbReference type="Proteomes" id="UP000243900">
    <property type="component" value="Unassembled WGS sequence"/>
</dbReference>
<keyword evidence="6" id="KW-0004">4Fe-4S</keyword>
<dbReference type="PROSITE" id="PS00764">
    <property type="entry name" value="ENDONUCLEASE_III_1"/>
    <property type="match status" value="1"/>
</dbReference>
<comment type="caution">
    <text evidence="16">The sequence shown here is derived from an EMBL/GenBank/DDBJ whole genome shotgun (WGS) entry which is preliminary data.</text>
</comment>
<dbReference type="Pfam" id="PF00730">
    <property type="entry name" value="HhH-GPD"/>
    <property type="match status" value="1"/>
</dbReference>
<dbReference type="InterPro" id="IPR004036">
    <property type="entry name" value="Endonuclease-III-like_CS2"/>
</dbReference>
<dbReference type="PANTHER" id="PTHR42944:SF1">
    <property type="entry name" value="ADENINE DNA GLYCOSYLASE"/>
    <property type="match status" value="1"/>
</dbReference>
<dbReference type="InterPro" id="IPR044298">
    <property type="entry name" value="MIG/MutY"/>
</dbReference>
<accession>A0A2P6ASQ6</accession>
<dbReference type="GO" id="GO:0046872">
    <property type="term" value="F:metal ion binding"/>
    <property type="evidence" value="ECO:0007669"/>
    <property type="project" value="UniProtKB-UniRule"/>
</dbReference>
<keyword evidence="8 14" id="KW-0227">DNA damage</keyword>
<evidence type="ECO:0000256" key="5">
    <source>
        <dbReference type="ARBA" id="ARBA00022023"/>
    </source>
</evidence>
<dbReference type="Pfam" id="PF14815">
    <property type="entry name" value="NUDIX_4"/>
    <property type="match status" value="1"/>
</dbReference>
<dbReference type="NCBIfam" id="TIGR01084">
    <property type="entry name" value="mutY"/>
    <property type="match status" value="1"/>
</dbReference>
<name>A0A2P6ASQ6_9GAMM</name>
<proteinExistence type="inferred from homology"/>
<gene>
    <name evidence="16" type="primary">mutY</name>
    <name evidence="16" type="ORF">C5O18_05275</name>
</gene>
<dbReference type="EMBL" id="PTQZ01000097">
    <property type="protein sequence ID" value="PQA43387.1"/>
    <property type="molecule type" value="Genomic_DNA"/>
</dbReference>
<comment type="catalytic activity">
    <reaction evidence="1 14">
        <text>Hydrolyzes free adenine bases from 7,8-dihydro-8-oxoguanine:adenine mismatched double-stranded DNA, leaving an apurinic site.</text>
        <dbReference type="EC" id="3.2.2.31"/>
    </reaction>
</comment>
<evidence type="ECO:0000256" key="11">
    <source>
        <dbReference type="ARBA" id="ARBA00023014"/>
    </source>
</evidence>
<dbReference type="GO" id="GO:0006284">
    <property type="term" value="P:base-excision repair"/>
    <property type="evidence" value="ECO:0007669"/>
    <property type="project" value="UniProtKB-UniRule"/>
</dbReference>
<dbReference type="Gene3D" id="1.10.1670.10">
    <property type="entry name" value="Helix-hairpin-Helix base-excision DNA repair enzymes (C-terminal)"/>
    <property type="match status" value="1"/>
</dbReference>
<keyword evidence="12" id="KW-0234">DNA repair</keyword>
<keyword evidence="17" id="KW-1185">Reference proteome</keyword>
<keyword evidence="9" id="KW-0378">Hydrolase</keyword>
<evidence type="ECO:0000256" key="3">
    <source>
        <dbReference type="ARBA" id="ARBA00008343"/>
    </source>
</evidence>
<dbReference type="CDD" id="cd03431">
    <property type="entry name" value="NUDIX_DNA_Glycosylase_C-MutY"/>
    <property type="match status" value="1"/>
</dbReference>
<evidence type="ECO:0000256" key="8">
    <source>
        <dbReference type="ARBA" id="ARBA00022763"/>
    </source>
</evidence>
<dbReference type="GO" id="GO:0051539">
    <property type="term" value="F:4 iron, 4 sulfur cluster binding"/>
    <property type="evidence" value="ECO:0007669"/>
    <property type="project" value="UniProtKB-UniRule"/>
</dbReference>
<reference evidence="17" key="1">
    <citation type="submission" date="2018-02" db="EMBL/GenBank/DDBJ databases">
        <title>Genome sequencing of Solimonas sp. HR-BB.</title>
        <authorList>
            <person name="Lee Y."/>
            <person name="Jeon C.O."/>
        </authorList>
    </citation>
    <scope>NUCLEOTIDE SEQUENCE [LARGE SCALE GENOMIC DNA]</scope>
    <source>
        <strain evidence="17">HR-E</strain>
    </source>
</reference>
<evidence type="ECO:0000256" key="14">
    <source>
        <dbReference type="RuleBase" id="RU365096"/>
    </source>
</evidence>
<dbReference type="Pfam" id="PF00633">
    <property type="entry name" value="HHH"/>
    <property type="match status" value="1"/>
</dbReference>
<dbReference type="InterPro" id="IPR023170">
    <property type="entry name" value="HhH_base_excis_C"/>
</dbReference>
<comment type="function">
    <text evidence="2">Adenine glycosylase active on G-A mispairs. MutY also corrects error-prone DNA synthesis past GO lesions which are due to the oxidatively damaged form of guanine: 7,8-dihydro-8-oxoguanine (8-oxo-dGTP).</text>
</comment>
<evidence type="ECO:0000259" key="15">
    <source>
        <dbReference type="SMART" id="SM00478"/>
    </source>
</evidence>
<comment type="similarity">
    <text evidence="3 14">Belongs to the Nth/MutY family.</text>
</comment>
<dbReference type="InterPro" id="IPR029119">
    <property type="entry name" value="MutY_C"/>
</dbReference>
<dbReference type="SMART" id="SM00478">
    <property type="entry name" value="ENDO3c"/>
    <property type="match status" value="1"/>
</dbReference>
<dbReference type="SUPFAM" id="SSF48150">
    <property type="entry name" value="DNA-glycosylase"/>
    <property type="match status" value="1"/>
</dbReference>
<evidence type="ECO:0000256" key="10">
    <source>
        <dbReference type="ARBA" id="ARBA00023004"/>
    </source>
</evidence>
<dbReference type="InterPro" id="IPR005760">
    <property type="entry name" value="A/G_AdeGlyc_MutY"/>
</dbReference>
<dbReference type="EC" id="3.2.2.31" evidence="4 14"/>
<keyword evidence="10 14" id="KW-0408">Iron</keyword>
<dbReference type="RefSeq" id="WP_105192091.1">
    <property type="nucleotide sequence ID" value="NZ_PTQZ01000097.1"/>
</dbReference>
<evidence type="ECO:0000256" key="12">
    <source>
        <dbReference type="ARBA" id="ARBA00023204"/>
    </source>
</evidence>
<dbReference type="FunFam" id="1.10.340.30:FF:000002">
    <property type="entry name" value="Adenine DNA glycosylase"/>
    <property type="match status" value="1"/>
</dbReference>
<evidence type="ECO:0000313" key="16">
    <source>
        <dbReference type="EMBL" id="PQA43387.1"/>
    </source>
</evidence>
<sequence>MSSRSADFAGRVLDWYDRHGRKDLPWQQAVTPYRVWVSEIMLQQTQVATAIPYFERFMASYPTLADLAEAPLDDVLHHWAGLGYYARARNLHKAAQLAVDRHDGELPAALDDLEALPGIGRSTAGAILSLGMGRRAAILDGNVKRVLARHEALAGDPARSEVLRRFWDVAERYTPVERTANYNQAMMDLGATLCTRSRPACGICPVNDSCRGHAEGSPAQYPQKQRKAATPERATRMLLCLNARGEVWLRQRPPSGLWGGLWTFPELPLEAGAPAGQDWPAFVHVFTHFRLHIHPRLVRGDQPPVVPAGITGGADAGEDAGVNEAPGRWVTLAPLPALGVPAPVQQLLQRLQALVENES</sequence>
<dbReference type="GO" id="GO:0032357">
    <property type="term" value="F:oxidized purine DNA binding"/>
    <property type="evidence" value="ECO:0007669"/>
    <property type="project" value="TreeGrafter"/>
</dbReference>
<evidence type="ECO:0000256" key="1">
    <source>
        <dbReference type="ARBA" id="ARBA00000843"/>
    </source>
</evidence>
<dbReference type="Gene3D" id="1.10.340.30">
    <property type="entry name" value="Hypothetical protein, domain 2"/>
    <property type="match status" value="1"/>
</dbReference>
<keyword evidence="13 14" id="KW-0326">Glycosidase</keyword>
<evidence type="ECO:0000256" key="2">
    <source>
        <dbReference type="ARBA" id="ARBA00002933"/>
    </source>
</evidence>
<dbReference type="GO" id="GO:0006298">
    <property type="term" value="P:mismatch repair"/>
    <property type="evidence" value="ECO:0007669"/>
    <property type="project" value="TreeGrafter"/>
</dbReference>
<dbReference type="OrthoDB" id="9802365at2"/>
<dbReference type="SUPFAM" id="SSF55811">
    <property type="entry name" value="Nudix"/>
    <property type="match status" value="1"/>
</dbReference>
<dbReference type="GO" id="GO:0000701">
    <property type="term" value="F:purine-specific mismatch base pair DNA N-glycosylase activity"/>
    <property type="evidence" value="ECO:0007669"/>
    <property type="project" value="UniProtKB-EC"/>
</dbReference>
<dbReference type="InterPro" id="IPR003265">
    <property type="entry name" value="HhH-GPD_domain"/>
</dbReference>
<organism evidence="16 17">
    <name type="scientific">Amnimonas aquatica</name>
    <dbReference type="NCBI Taxonomy" id="2094561"/>
    <lineage>
        <taxon>Bacteria</taxon>
        <taxon>Pseudomonadati</taxon>
        <taxon>Pseudomonadota</taxon>
        <taxon>Gammaproteobacteria</taxon>
        <taxon>Moraxellales</taxon>
        <taxon>Moraxellaceae</taxon>
        <taxon>Amnimonas</taxon>
    </lineage>
</organism>
<dbReference type="GO" id="GO:0034039">
    <property type="term" value="F:8-oxo-7,8-dihydroguanine DNA N-glycosylase activity"/>
    <property type="evidence" value="ECO:0007669"/>
    <property type="project" value="TreeGrafter"/>
</dbReference>